<organism evidence="2 3">
    <name type="scientific">Trichomonas vaginalis (strain ATCC PRA-98 / G3)</name>
    <dbReference type="NCBI Taxonomy" id="412133"/>
    <lineage>
        <taxon>Eukaryota</taxon>
        <taxon>Metamonada</taxon>
        <taxon>Parabasalia</taxon>
        <taxon>Trichomonadida</taxon>
        <taxon>Trichomonadidae</taxon>
        <taxon>Trichomonas</taxon>
    </lineage>
</organism>
<dbReference type="SMR" id="A2FAX7"/>
<protein>
    <submittedName>
        <fullName evidence="2">Uncharacterized protein</fullName>
    </submittedName>
</protein>
<reference evidence="2" key="1">
    <citation type="submission" date="2006-10" db="EMBL/GenBank/DDBJ databases">
        <authorList>
            <person name="Amadeo P."/>
            <person name="Zhao Q."/>
            <person name="Wortman J."/>
            <person name="Fraser-Liggett C."/>
            <person name="Carlton J."/>
        </authorList>
    </citation>
    <scope>NUCLEOTIDE SEQUENCE</scope>
    <source>
        <strain evidence="2">G3</strain>
    </source>
</reference>
<name>A2FAX7_TRIV3</name>
<evidence type="ECO:0000313" key="3">
    <source>
        <dbReference type="Proteomes" id="UP000001542"/>
    </source>
</evidence>
<dbReference type="InParanoid" id="A2FAX7"/>
<evidence type="ECO:0000256" key="1">
    <source>
        <dbReference type="SAM" id="Coils"/>
    </source>
</evidence>
<gene>
    <name evidence="2" type="ORF">TVAG_316190</name>
</gene>
<keyword evidence="1" id="KW-0175">Coiled coil</keyword>
<dbReference type="RefSeq" id="XP_001310884.1">
    <property type="nucleotide sequence ID" value="XM_001310883.1"/>
</dbReference>
<proteinExistence type="predicted"/>
<dbReference type="InterPro" id="IPR016024">
    <property type="entry name" value="ARM-type_fold"/>
</dbReference>
<dbReference type="KEGG" id="tva:4755744"/>
<reference evidence="2" key="2">
    <citation type="journal article" date="2007" name="Science">
        <title>Draft genome sequence of the sexually transmitted pathogen Trichomonas vaginalis.</title>
        <authorList>
            <person name="Carlton J.M."/>
            <person name="Hirt R.P."/>
            <person name="Silva J.C."/>
            <person name="Delcher A.L."/>
            <person name="Schatz M."/>
            <person name="Zhao Q."/>
            <person name="Wortman J.R."/>
            <person name="Bidwell S.L."/>
            <person name="Alsmark U.C.M."/>
            <person name="Besteiro S."/>
            <person name="Sicheritz-Ponten T."/>
            <person name="Noel C.J."/>
            <person name="Dacks J.B."/>
            <person name="Foster P.G."/>
            <person name="Simillion C."/>
            <person name="Van de Peer Y."/>
            <person name="Miranda-Saavedra D."/>
            <person name="Barton G.J."/>
            <person name="Westrop G.D."/>
            <person name="Mueller S."/>
            <person name="Dessi D."/>
            <person name="Fiori P.L."/>
            <person name="Ren Q."/>
            <person name="Paulsen I."/>
            <person name="Zhang H."/>
            <person name="Bastida-Corcuera F.D."/>
            <person name="Simoes-Barbosa A."/>
            <person name="Brown M.T."/>
            <person name="Hayes R.D."/>
            <person name="Mukherjee M."/>
            <person name="Okumura C.Y."/>
            <person name="Schneider R."/>
            <person name="Smith A.J."/>
            <person name="Vanacova S."/>
            <person name="Villalvazo M."/>
            <person name="Haas B.J."/>
            <person name="Pertea M."/>
            <person name="Feldblyum T.V."/>
            <person name="Utterback T.R."/>
            <person name="Shu C.L."/>
            <person name="Osoegawa K."/>
            <person name="de Jong P.J."/>
            <person name="Hrdy I."/>
            <person name="Horvathova L."/>
            <person name="Zubacova Z."/>
            <person name="Dolezal P."/>
            <person name="Malik S.B."/>
            <person name="Logsdon J.M. Jr."/>
            <person name="Henze K."/>
            <person name="Gupta A."/>
            <person name="Wang C.C."/>
            <person name="Dunne R.L."/>
            <person name="Upcroft J.A."/>
            <person name="Upcroft P."/>
            <person name="White O."/>
            <person name="Salzberg S.L."/>
            <person name="Tang P."/>
            <person name="Chiu C.-H."/>
            <person name="Lee Y.-S."/>
            <person name="Embley T.M."/>
            <person name="Coombs G.H."/>
            <person name="Mottram J.C."/>
            <person name="Tachezy J."/>
            <person name="Fraser-Liggett C.M."/>
            <person name="Johnson P.J."/>
        </authorList>
    </citation>
    <scope>NUCLEOTIDE SEQUENCE [LARGE SCALE GENOMIC DNA]</scope>
    <source>
        <strain evidence="2">G3</strain>
    </source>
</reference>
<dbReference type="Proteomes" id="UP000001542">
    <property type="component" value="Unassembled WGS sequence"/>
</dbReference>
<dbReference type="SUPFAM" id="SSF48371">
    <property type="entry name" value="ARM repeat"/>
    <property type="match status" value="1"/>
</dbReference>
<evidence type="ECO:0000313" key="2">
    <source>
        <dbReference type="EMBL" id="EAX97954.1"/>
    </source>
</evidence>
<keyword evidence="3" id="KW-1185">Reference proteome</keyword>
<accession>A2FAX7</accession>
<dbReference type="VEuPathDB" id="TrichDB:TVAG_316190"/>
<dbReference type="EMBL" id="DS113694">
    <property type="protein sequence ID" value="EAX97954.1"/>
    <property type="molecule type" value="Genomic_DNA"/>
</dbReference>
<dbReference type="AlphaFoldDB" id="A2FAX7"/>
<dbReference type="VEuPathDB" id="TrichDB:TVAGG3_0888420"/>
<feature type="coiled-coil region" evidence="1">
    <location>
        <begin position="513"/>
        <end position="542"/>
    </location>
</feature>
<sequence>MNSLNDFADILIQCNSQDDEIRRQSESVRDSFLNEQTNLFFEWIIQIILNDEHSNLHEYAILMIYSIYRHQKQILTPEITQKFYQDFRPIIPLLLSLNSIAYLQKTWISYVLAFVMTLLHQQFPETDFNFNESIRDLEKSIGTNFLFTIITESIECSQDLCTFDLNYLYQLIQSNSTQLYDIVNLYFSIIAKSEPINEFLEIFPQILEIIDKSTEYQYLSIIGNFCEKNSPYFPTIFLDLSKFISNKVMNSEDEQTIIQCLFIFENIVQYNSETVQFSVDFFDILIDTFISVLNKIDYMDDENSLSSIAPDIVHQITNSGLPGINSRFLQRSETFLQGDLSEYMYGFLVFIASGTSTLGIDEILGDSLLELINSDDIRIKYVAYKVFKRIEYTLVKINYSEFVEVIFNDISADSNHKIVTLALSSLSFIIDKYFHVIKDNSEEIQQKLLESFSFIDNEDCLATLIETLTKLQNTISKIPDIQSIFELFNNILKECDGSDVVKIQILNSGISVLNTVKQNVEKDKEEEAKEELEKYAKILLELCVENLNRNESEIDPRFMKKYHESMLTILGYIQDAGEYSNDLWIRAFNVIMKPIQFKEFSRNEYIDLTAFTVIDRIQGNTKYAIENTIVDLLIENINIIKYMCSNQACFDKLLENNNEQLNSFLQIVNNFVSSEYFIADIAVICFVTLQSLFSYAYKTNNKELVDIFLQIFADGLSRQMGNEFSYLNLTNMFESIQKIIETRNFDLNQYQTLNESIMKFVINTLKFQLNIATEYYQSGQDTMPENYFIGEYFSGIEMFVNPLICLIKIDHEMLKNLFGEEILPILLNAAQNDIMIQIYPSLLLVYTAFEPDGSLFGEYHDIFYNLLNIRVECSSIENDDSNPIFMKYRAALNNFMMFFFELFNVIHYPDNYILELLNYLKGALEEDSFSYLKNYTNVINVIASIYIYYPEIYSENFENELLFVLSCHFEPSVRIDDNDNYYIVTLLIASWICNYGDYLDQQAQQCDEINDESYYYQLFSLLFYDGAYIYDSLSCPHDDALKRLINVVFSREIARSRFVLFLQSYEASDPDVIHGLVNNINNIIKENSQKAMSNQNGQ</sequence>